<keyword evidence="2" id="KW-1185">Reference proteome</keyword>
<name>A0A8X6SLG1_TRICX</name>
<proteinExistence type="predicted"/>
<dbReference type="Proteomes" id="UP000887159">
    <property type="component" value="Unassembled WGS sequence"/>
</dbReference>
<reference evidence="1" key="1">
    <citation type="submission" date="2020-08" db="EMBL/GenBank/DDBJ databases">
        <title>Multicomponent nature underlies the extraordinary mechanical properties of spider dragline silk.</title>
        <authorList>
            <person name="Kono N."/>
            <person name="Nakamura H."/>
            <person name="Mori M."/>
            <person name="Yoshida Y."/>
            <person name="Ohtoshi R."/>
            <person name="Malay A.D."/>
            <person name="Moran D.A.P."/>
            <person name="Tomita M."/>
            <person name="Numata K."/>
            <person name="Arakawa K."/>
        </authorList>
    </citation>
    <scope>NUCLEOTIDE SEQUENCE</scope>
</reference>
<accession>A0A8X6SLG1</accession>
<comment type="caution">
    <text evidence="1">The sequence shown here is derived from an EMBL/GenBank/DDBJ whole genome shotgun (WGS) entry which is preliminary data.</text>
</comment>
<evidence type="ECO:0000313" key="1">
    <source>
        <dbReference type="EMBL" id="GFY14341.1"/>
    </source>
</evidence>
<evidence type="ECO:0000313" key="2">
    <source>
        <dbReference type="Proteomes" id="UP000887159"/>
    </source>
</evidence>
<organism evidence="1 2">
    <name type="scientific">Trichonephila clavipes</name>
    <name type="common">Golden silk orbweaver</name>
    <name type="synonym">Nephila clavipes</name>
    <dbReference type="NCBI Taxonomy" id="2585209"/>
    <lineage>
        <taxon>Eukaryota</taxon>
        <taxon>Metazoa</taxon>
        <taxon>Ecdysozoa</taxon>
        <taxon>Arthropoda</taxon>
        <taxon>Chelicerata</taxon>
        <taxon>Arachnida</taxon>
        <taxon>Araneae</taxon>
        <taxon>Araneomorphae</taxon>
        <taxon>Entelegynae</taxon>
        <taxon>Araneoidea</taxon>
        <taxon>Nephilidae</taxon>
        <taxon>Trichonephila</taxon>
    </lineage>
</organism>
<dbReference type="EMBL" id="BMAU01021328">
    <property type="protein sequence ID" value="GFY14341.1"/>
    <property type="molecule type" value="Genomic_DNA"/>
</dbReference>
<sequence>MPQNGIMIQFRVPPTQVRRRSSTEEIANLLRVFSENESYGGELPCFNLDSGEEKRLGESEYNEYEENADESDNISVKTYTYVVRYGPE</sequence>
<protein>
    <submittedName>
        <fullName evidence="1">Uncharacterized protein</fullName>
    </submittedName>
</protein>
<gene>
    <name evidence="1" type="ORF">TNCV_1021061</name>
</gene>
<dbReference type="AlphaFoldDB" id="A0A8X6SLG1"/>